<dbReference type="PROSITE" id="PS50216">
    <property type="entry name" value="DHHC"/>
    <property type="match status" value="1"/>
</dbReference>
<comment type="caution">
    <text evidence="10">The sequence shown here is derived from an EMBL/GenBank/DDBJ whole genome shotgun (WGS) entry which is preliminary data.</text>
</comment>
<dbReference type="GO" id="GO:0005794">
    <property type="term" value="C:Golgi apparatus"/>
    <property type="evidence" value="ECO:0007669"/>
    <property type="project" value="TreeGrafter"/>
</dbReference>
<comment type="domain">
    <text evidence="7">The DHHC domain is required for palmitoyltransferase activity.</text>
</comment>
<sequence length="367" mass="42917">MDSSDALDIQDQVDQTIPSSTIWETRTNFCGIKYSYVPSLKQSFFRHWEISPCMPVTVLSIIWSSYSVFVCNFFFALKWSYFTFFLITLFIIFYTVSYINIILEGPGYLPFYYPEKSPTVNNKKENIETSYQNHKDSKNRSHQAHQTNGKRHQIGQDDHNCQFEVNLKGEKDYLSGLAVTKEQIEYAKSHIKVPDTHFFKSARRVVIRPDHFCEWCACFIGRRNYKLFFLFNFWGSIYVSFFMVSCFMGFSESTKQESPKVALMVLNMFYLLIAIFFLLFQGFFMFCCISDILKDTREFEGLTKTKRESNKSFMELLEEVFGPRNKFYLWLIPIGAYCGMDDSDLVVGFGGKNGMSNPGNEDTQWLL</sequence>
<gene>
    <name evidence="10" type="ORF">TRFO_34926</name>
</gene>
<feature type="region of interest" description="Disordered" evidence="8">
    <location>
        <begin position="131"/>
        <end position="155"/>
    </location>
</feature>
<keyword evidence="6 7" id="KW-0012">Acyltransferase</keyword>
<evidence type="ECO:0000313" key="10">
    <source>
        <dbReference type="EMBL" id="OHS98644.1"/>
    </source>
</evidence>
<dbReference type="RefSeq" id="XP_068351781.1">
    <property type="nucleotide sequence ID" value="XM_068509955.1"/>
</dbReference>
<dbReference type="GO" id="GO:0016020">
    <property type="term" value="C:membrane"/>
    <property type="evidence" value="ECO:0007669"/>
    <property type="project" value="UniProtKB-SubCell"/>
</dbReference>
<keyword evidence="5 7" id="KW-0472">Membrane</keyword>
<evidence type="ECO:0000259" key="9">
    <source>
        <dbReference type="Pfam" id="PF01529"/>
    </source>
</evidence>
<keyword evidence="3 7" id="KW-0812">Transmembrane</keyword>
<evidence type="ECO:0000256" key="3">
    <source>
        <dbReference type="ARBA" id="ARBA00022692"/>
    </source>
</evidence>
<evidence type="ECO:0000256" key="7">
    <source>
        <dbReference type="RuleBase" id="RU079119"/>
    </source>
</evidence>
<dbReference type="GO" id="GO:0005783">
    <property type="term" value="C:endoplasmic reticulum"/>
    <property type="evidence" value="ECO:0007669"/>
    <property type="project" value="TreeGrafter"/>
</dbReference>
<dbReference type="EC" id="2.3.1.225" evidence="7"/>
<proteinExistence type="inferred from homology"/>
<evidence type="ECO:0000256" key="1">
    <source>
        <dbReference type="ARBA" id="ARBA00004141"/>
    </source>
</evidence>
<evidence type="ECO:0000256" key="4">
    <source>
        <dbReference type="ARBA" id="ARBA00022989"/>
    </source>
</evidence>
<dbReference type="InterPro" id="IPR039859">
    <property type="entry name" value="PFA4/ZDH16/20/ERF2-like"/>
</dbReference>
<comment type="subcellular location">
    <subcellularLocation>
        <location evidence="1">Membrane</location>
        <topology evidence="1">Multi-pass membrane protein</topology>
    </subcellularLocation>
</comment>
<dbReference type="VEuPathDB" id="TrichDB:TRFO_34926"/>
<evidence type="ECO:0000313" key="11">
    <source>
        <dbReference type="Proteomes" id="UP000179807"/>
    </source>
</evidence>
<feature type="transmembrane region" description="Helical" evidence="7">
    <location>
        <begin position="227"/>
        <end position="250"/>
    </location>
</feature>
<keyword evidence="11" id="KW-1185">Reference proteome</keyword>
<dbReference type="GO" id="GO:0019706">
    <property type="term" value="F:protein-cysteine S-palmitoyltransferase activity"/>
    <property type="evidence" value="ECO:0007669"/>
    <property type="project" value="UniProtKB-EC"/>
</dbReference>
<dbReference type="InterPro" id="IPR001594">
    <property type="entry name" value="Palmitoyltrfase_DHHC"/>
</dbReference>
<dbReference type="PANTHER" id="PTHR22883:SF147">
    <property type="entry name" value="PALMITOYLTRANSFERASE"/>
    <property type="match status" value="1"/>
</dbReference>
<name>A0A1J4JN14_9EUKA</name>
<dbReference type="PANTHER" id="PTHR22883">
    <property type="entry name" value="ZINC FINGER DHHC DOMAIN CONTAINING PROTEIN"/>
    <property type="match status" value="1"/>
</dbReference>
<evidence type="ECO:0000256" key="6">
    <source>
        <dbReference type="ARBA" id="ARBA00023315"/>
    </source>
</evidence>
<reference evidence="10" key="1">
    <citation type="submission" date="2016-10" db="EMBL/GenBank/DDBJ databases">
        <authorList>
            <person name="Benchimol M."/>
            <person name="Almeida L.G."/>
            <person name="Vasconcelos A.T."/>
            <person name="Perreira-Neves A."/>
            <person name="Rosa I.A."/>
            <person name="Tasca T."/>
            <person name="Bogo M.R."/>
            <person name="de Souza W."/>
        </authorList>
    </citation>
    <scope>NUCLEOTIDE SEQUENCE [LARGE SCALE GENOMIC DNA]</scope>
    <source>
        <strain evidence="10">K</strain>
    </source>
</reference>
<feature type="domain" description="Palmitoyltransferase DHHC" evidence="9">
    <location>
        <begin position="181"/>
        <end position="300"/>
    </location>
</feature>
<evidence type="ECO:0000256" key="8">
    <source>
        <dbReference type="SAM" id="MobiDB-lite"/>
    </source>
</evidence>
<evidence type="ECO:0000256" key="2">
    <source>
        <dbReference type="ARBA" id="ARBA00022679"/>
    </source>
</evidence>
<dbReference type="Pfam" id="PF01529">
    <property type="entry name" value="DHHC"/>
    <property type="match status" value="1"/>
</dbReference>
<comment type="catalytic activity">
    <reaction evidence="7">
        <text>L-cysteinyl-[protein] + hexadecanoyl-CoA = S-hexadecanoyl-L-cysteinyl-[protein] + CoA</text>
        <dbReference type="Rhea" id="RHEA:36683"/>
        <dbReference type="Rhea" id="RHEA-COMP:10131"/>
        <dbReference type="Rhea" id="RHEA-COMP:11032"/>
        <dbReference type="ChEBI" id="CHEBI:29950"/>
        <dbReference type="ChEBI" id="CHEBI:57287"/>
        <dbReference type="ChEBI" id="CHEBI:57379"/>
        <dbReference type="ChEBI" id="CHEBI:74151"/>
        <dbReference type="EC" id="2.3.1.225"/>
    </reaction>
</comment>
<dbReference type="AlphaFoldDB" id="A0A1J4JN14"/>
<feature type="transmembrane region" description="Helical" evidence="7">
    <location>
        <begin position="56"/>
        <end position="75"/>
    </location>
</feature>
<comment type="similarity">
    <text evidence="7">Belongs to the DHHC palmitoyltransferase family.</text>
</comment>
<organism evidence="10 11">
    <name type="scientific">Tritrichomonas foetus</name>
    <dbReference type="NCBI Taxonomy" id="1144522"/>
    <lineage>
        <taxon>Eukaryota</taxon>
        <taxon>Metamonada</taxon>
        <taxon>Parabasalia</taxon>
        <taxon>Tritrichomonadida</taxon>
        <taxon>Tritrichomonadidae</taxon>
        <taxon>Tritrichomonas</taxon>
    </lineage>
</organism>
<dbReference type="GO" id="GO:0006612">
    <property type="term" value="P:protein targeting to membrane"/>
    <property type="evidence" value="ECO:0007669"/>
    <property type="project" value="TreeGrafter"/>
</dbReference>
<dbReference type="GeneID" id="94844659"/>
<dbReference type="Proteomes" id="UP000179807">
    <property type="component" value="Unassembled WGS sequence"/>
</dbReference>
<keyword evidence="4 7" id="KW-1133">Transmembrane helix</keyword>
<accession>A0A1J4JN14</accession>
<evidence type="ECO:0000256" key="5">
    <source>
        <dbReference type="ARBA" id="ARBA00023136"/>
    </source>
</evidence>
<feature type="transmembrane region" description="Helical" evidence="7">
    <location>
        <begin position="81"/>
        <end position="103"/>
    </location>
</feature>
<protein>
    <recommendedName>
        <fullName evidence="7">Palmitoyltransferase</fullName>
        <ecNumber evidence="7">2.3.1.225</ecNumber>
    </recommendedName>
</protein>
<feature type="compositionally biased region" description="Basic residues" evidence="8">
    <location>
        <begin position="140"/>
        <end position="153"/>
    </location>
</feature>
<dbReference type="EMBL" id="MLAK01001043">
    <property type="protein sequence ID" value="OHS98644.1"/>
    <property type="molecule type" value="Genomic_DNA"/>
</dbReference>
<keyword evidence="2 7" id="KW-0808">Transferase</keyword>
<feature type="transmembrane region" description="Helical" evidence="7">
    <location>
        <begin position="262"/>
        <end position="289"/>
    </location>
</feature>